<keyword evidence="3 4" id="KW-0479">Metal-binding</keyword>
<evidence type="ECO:0000256" key="1">
    <source>
        <dbReference type="ARBA" id="ARBA00022603"/>
    </source>
</evidence>
<comment type="caution">
    <text evidence="6">The sequence shown here is derived from an EMBL/GenBank/DDBJ whole genome shotgun (WGS) entry which is preliminary data.</text>
</comment>
<evidence type="ECO:0000313" key="6">
    <source>
        <dbReference type="EMBL" id="KRO36814.1"/>
    </source>
</evidence>
<organism evidence="6 7">
    <name type="scientific">SAR86 cluster bacterium BACL1 MAG-120920-bin57</name>
    <dbReference type="NCBI Taxonomy" id="1655571"/>
    <lineage>
        <taxon>Bacteria</taxon>
        <taxon>Pseudomonadati</taxon>
        <taxon>Pseudomonadota</taxon>
        <taxon>Gammaproteobacteria</taxon>
        <taxon>SAR86 cluster</taxon>
    </lineage>
</organism>
<dbReference type="InterPro" id="IPR017226">
    <property type="entry name" value="BHMT-like"/>
</dbReference>
<dbReference type="SUPFAM" id="SSF82282">
    <property type="entry name" value="Homocysteine S-methyltransferase"/>
    <property type="match status" value="1"/>
</dbReference>
<evidence type="ECO:0000313" key="7">
    <source>
        <dbReference type="Proteomes" id="UP000050874"/>
    </source>
</evidence>
<evidence type="ECO:0000259" key="5">
    <source>
        <dbReference type="PROSITE" id="PS50970"/>
    </source>
</evidence>
<dbReference type="GO" id="GO:0008168">
    <property type="term" value="F:methyltransferase activity"/>
    <property type="evidence" value="ECO:0007669"/>
    <property type="project" value="UniProtKB-UniRule"/>
</dbReference>
<dbReference type="GO" id="GO:0008270">
    <property type="term" value="F:zinc ion binding"/>
    <property type="evidence" value="ECO:0007669"/>
    <property type="project" value="InterPro"/>
</dbReference>
<dbReference type="Pfam" id="PF02574">
    <property type="entry name" value="S-methyl_trans"/>
    <property type="match status" value="1"/>
</dbReference>
<proteinExistence type="predicted"/>
<keyword evidence="2 4" id="KW-0808">Transferase</keyword>
<evidence type="ECO:0000256" key="2">
    <source>
        <dbReference type="ARBA" id="ARBA00022679"/>
    </source>
</evidence>
<keyword evidence="1 4" id="KW-0489">Methyltransferase</keyword>
<dbReference type="Proteomes" id="UP000050874">
    <property type="component" value="Unassembled WGS sequence"/>
</dbReference>
<dbReference type="PANTHER" id="PTHR11103:SF18">
    <property type="entry name" value="SLR1189 PROTEIN"/>
    <property type="match status" value="1"/>
</dbReference>
<dbReference type="EMBL" id="LIAV01000498">
    <property type="protein sequence ID" value="KRO36814.1"/>
    <property type="molecule type" value="Genomic_DNA"/>
</dbReference>
<comment type="cofactor">
    <cofactor evidence="3">
        <name>Zn(2+)</name>
        <dbReference type="ChEBI" id="CHEBI:29105"/>
    </cofactor>
    <text evidence="3">Binds 1 zinc ion per subunit.</text>
</comment>
<gene>
    <name evidence="6" type="ORF">ABR63_03255</name>
</gene>
<sequence>MSDFYILDSALGTELSKRGFDLPSFKDSIWSAQALMDDPELILEIHKDNIAAGCDVITTSNYYATPLTLKAKDPNLDFIALTETALCLAEDAVKTSNKEVLIAGSFPPINISYRPDLTPPRNELEDFYEALAGVYKDRVDIILCETMSSIYEADIAANIASTHFSKVWVSWTTRGLNPSILPSNEDLQTAAIAVSKYNLDCQLINCGHADLVTESLKILKTCVPDIGVYANSSVNSMEKETLKIFNSVDDVHHHHSIPITPSAYANFAKEWMSMGCKVIGGCCRTSPEHIRMIAALRA</sequence>
<dbReference type="AlphaFoldDB" id="A0A0R2PG20"/>
<reference evidence="7" key="1">
    <citation type="submission" date="2015-10" db="EMBL/GenBank/DDBJ databases">
        <title>Metagenome-Assembled Genomes uncover a global brackish microbiome.</title>
        <authorList>
            <person name="Hugerth L.W."/>
            <person name="Larsson J."/>
            <person name="Alneberg J."/>
            <person name="Lindh M.V."/>
            <person name="Legrand C."/>
            <person name="Pinhassi J."/>
            <person name="Andersson A."/>
        </authorList>
    </citation>
    <scope>NUCLEOTIDE SEQUENCE [LARGE SCALE GENOMIC DNA]</scope>
</reference>
<keyword evidence="3 4" id="KW-0862">Zinc</keyword>
<dbReference type="InterPro" id="IPR036589">
    <property type="entry name" value="HCY_dom_sf"/>
</dbReference>
<dbReference type="PROSITE" id="PS50970">
    <property type="entry name" value="HCY"/>
    <property type="match status" value="1"/>
</dbReference>
<protein>
    <recommendedName>
        <fullName evidence="5">Hcy-binding domain-containing protein</fullName>
    </recommendedName>
</protein>
<evidence type="ECO:0000256" key="3">
    <source>
        <dbReference type="PIRSR" id="PIRSR037505-2"/>
    </source>
</evidence>
<dbReference type="Gene3D" id="3.20.20.330">
    <property type="entry name" value="Homocysteine-binding-like domain"/>
    <property type="match status" value="1"/>
</dbReference>
<feature type="binding site" evidence="3 4">
    <location>
        <position position="206"/>
    </location>
    <ligand>
        <name>Zn(2+)</name>
        <dbReference type="ChEBI" id="CHEBI:29105"/>
    </ligand>
</feature>
<feature type="binding site" evidence="3 4">
    <location>
        <position position="282"/>
    </location>
    <ligand>
        <name>Zn(2+)</name>
        <dbReference type="ChEBI" id="CHEBI:29105"/>
    </ligand>
</feature>
<dbReference type="InterPro" id="IPR003726">
    <property type="entry name" value="HCY_dom"/>
</dbReference>
<dbReference type="GO" id="GO:0032259">
    <property type="term" value="P:methylation"/>
    <property type="evidence" value="ECO:0007669"/>
    <property type="project" value="UniProtKB-KW"/>
</dbReference>
<feature type="binding site" evidence="3 4">
    <location>
        <position position="283"/>
    </location>
    <ligand>
        <name>Zn(2+)</name>
        <dbReference type="ChEBI" id="CHEBI:29105"/>
    </ligand>
</feature>
<accession>A0A0R2PG20</accession>
<feature type="domain" description="Hcy-binding" evidence="5">
    <location>
        <begin position="1"/>
        <end position="297"/>
    </location>
</feature>
<dbReference type="PIRSF" id="PIRSF037505">
    <property type="entry name" value="Betaine_HMT"/>
    <property type="match status" value="1"/>
</dbReference>
<evidence type="ECO:0000256" key="4">
    <source>
        <dbReference type="PROSITE-ProRule" id="PRU00333"/>
    </source>
</evidence>
<name>A0A0R2PG20_9GAMM</name>
<dbReference type="PANTHER" id="PTHR11103">
    <property type="entry name" value="SLR1189 PROTEIN"/>
    <property type="match status" value="1"/>
</dbReference>
<dbReference type="GO" id="GO:0009086">
    <property type="term" value="P:methionine biosynthetic process"/>
    <property type="evidence" value="ECO:0007669"/>
    <property type="project" value="InterPro"/>
</dbReference>